<dbReference type="Proteomes" id="UP000824120">
    <property type="component" value="Chromosome 12"/>
</dbReference>
<name>A0A9J5W6N4_SOLCO</name>
<accession>A0A9J5W6N4</accession>
<keyword evidence="3" id="KW-1185">Reference proteome</keyword>
<dbReference type="OrthoDB" id="1435963at2759"/>
<evidence type="ECO:0000313" key="2">
    <source>
        <dbReference type="EMBL" id="KAG5571277.1"/>
    </source>
</evidence>
<sequence length="191" mass="22076">MADMRRIDCEIEFFKWFEMTGKFENQIETLKMIINKWFTTSNMVVESITPPLEGLNNPVAGTINKASPFKEKCDKPSFFVTLADIDRVVEQNNYFNQILQAISRQIEDSKPSISRRPSPSSTASSHNIEPNPRFKLTEFSREKFPRFKDTFEISGNVIDKINEQLSKFNISTKEGKNQKTVYLPGKRLSHT</sequence>
<dbReference type="EMBL" id="JACXVP010000012">
    <property type="protein sequence ID" value="KAG5571277.1"/>
    <property type="molecule type" value="Genomic_DNA"/>
</dbReference>
<organism evidence="2 3">
    <name type="scientific">Solanum commersonii</name>
    <name type="common">Commerson's wild potato</name>
    <name type="synonym">Commerson's nightshade</name>
    <dbReference type="NCBI Taxonomy" id="4109"/>
    <lineage>
        <taxon>Eukaryota</taxon>
        <taxon>Viridiplantae</taxon>
        <taxon>Streptophyta</taxon>
        <taxon>Embryophyta</taxon>
        <taxon>Tracheophyta</taxon>
        <taxon>Spermatophyta</taxon>
        <taxon>Magnoliopsida</taxon>
        <taxon>eudicotyledons</taxon>
        <taxon>Gunneridae</taxon>
        <taxon>Pentapetalae</taxon>
        <taxon>asterids</taxon>
        <taxon>lamiids</taxon>
        <taxon>Solanales</taxon>
        <taxon>Solanaceae</taxon>
        <taxon>Solanoideae</taxon>
        <taxon>Solaneae</taxon>
        <taxon>Solanum</taxon>
    </lineage>
</organism>
<proteinExistence type="predicted"/>
<feature type="compositionally biased region" description="Low complexity" evidence="1">
    <location>
        <begin position="111"/>
        <end position="125"/>
    </location>
</feature>
<protein>
    <submittedName>
        <fullName evidence="2">Uncharacterized protein</fullName>
    </submittedName>
</protein>
<dbReference type="AlphaFoldDB" id="A0A9J5W6N4"/>
<evidence type="ECO:0000256" key="1">
    <source>
        <dbReference type="SAM" id="MobiDB-lite"/>
    </source>
</evidence>
<comment type="caution">
    <text evidence="2">The sequence shown here is derived from an EMBL/GenBank/DDBJ whole genome shotgun (WGS) entry which is preliminary data.</text>
</comment>
<feature type="region of interest" description="Disordered" evidence="1">
    <location>
        <begin position="106"/>
        <end position="135"/>
    </location>
</feature>
<evidence type="ECO:0000313" key="3">
    <source>
        <dbReference type="Proteomes" id="UP000824120"/>
    </source>
</evidence>
<gene>
    <name evidence="2" type="ORF">H5410_061043</name>
</gene>
<reference evidence="2 3" key="1">
    <citation type="submission" date="2020-09" db="EMBL/GenBank/DDBJ databases">
        <title>De no assembly of potato wild relative species, Solanum commersonii.</title>
        <authorList>
            <person name="Cho K."/>
        </authorList>
    </citation>
    <scope>NUCLEOTIDE SEQUENCE [LARGE SCALE GENOMIC DNA]</scope>
    <source>
        <strain evidence="2">LZ3.2</strain>
        <tissue evidence="2">Leaf</tissue>
    </source>
</reference>